<sequence length="60" mass="6858">MFALLFVPDHVMTFDLHLSQYHNCCMAVFVVIFQFILSCGTFILIPGNISKLNGTIRHSR</sequence>
<dbReference type="AlphaFoldDB" id="A0A3P7W0G1"/>
<dbReference type="Proteomes" id="UP000277204">
    <property type="component" value="Unassembled WGS sequence"/>
</dbReference>
<proteinExistence type="predicted"/>
<dbReference type="EMBL" id="UZAI01000100">
    <property type="protein sequence ID" value="VDO48539.1"/>
    <property type="molecule type" value="Genomic_DNA"/>
</dbReference>
<evidence type="ECO:0000256" key="1">
    <source>
        <dbReference type="SAM" id="Phobius"/>
    </source>
</evidence>
<protein>
    <submittedName>
        <fullName evidence="2">Uncharacterized protein</fullName>
    </submittedName>
</protein>
<organism evidence="2 3">
    <name type="scientific">Schistosoma margrebowiei</name>
    <dbReference type="NCBI Taxonomy" id="48269"/>
    <lineage>
        <taxon>Eukaryota</taxon>
        <taxon>Metazoa</taxon>
        <taxon>Spiralia</taxon>
        <taxon>Lophotrochozoa</taxon>
        <taxon>Platyhelminthes</taxon>
        <taxon>Trematoda</taxon>
        <taxon>Digenea</taxon>
        <taxon>Strigeidida</taxon>
        <taxon>Schistosomatoidea</taxon>
        <taxon>Schistosomatidae</taxon>
        <taxon>Schistosoma</taxon>
    </lineage>
</organism>
<evidence type="ECO:0000313" key="3">
    <source>
        <dbReference type="Proteomes" id="UP000277204"/>
    </source>
</evidence>
<keyword evidence="3" id="KW-1185">Reference proteome</keyword>
<evidence type="ECO:0000313" key="2">
    <source>
        <dbReference type="EMBL" id="VDO48539.1"/>
    </source>
</evidence>
<keyword evidence="1" id="KW-0472">Membrane</keyword>
<feature type="transmembrane region" description="Helical" evidence="1">
    <location>
        <begin position="20"/>
        <end position="45"/>
    </location>
</feature>
<accession>A0A3P7W0G1</accession>
<keyword evidence="1" id="KW-1133">Transmembrane helix</keyword>
<keyword evidence="1" id="KW-0812">Transmembrane</keyword>
<name>A0A3P7W0G1_9TREM</name>
<gene>
    <name evidence="2" type="ORF">SMRZ_LOCUS539</name>
</gene>
<reference evidence="2 3" key="1">
    <citation type="submission" date="2018-11" db="EMBL/GenBank/DDBJ databases">
        <authorList>
            <consortium name="Pathogen Informatics"/>
        </authorList>
    </citation>
    <scope>NUCLEOTIDE SEQUENCE [LARGE SCALE GENOMIC DNA]</scope>
    <source>
        <strain evidence="2 3">Zambia</strain>
    </source>
</reference>